<keyword evidence="2" id="KW-0012">Acyltransferase</keyword>
<accession>A0A6L5Z1T5</accession>
<dbReference type="PROSITE" id="PS51186">
    <property type="entry name" value="GNAT"/>
    <property type="match status" value="1"/>
</dbReference>
<protein>
    <submittedName>
        <fullName evidence="4">GNAT family N-acetyltransferase</fullName>
    </submittedName>
</protein>
<dbReference type="AlphaFoldDB" id="A0A6L5Z1T5"/>
<dbReference type="GO" id="GO:0016747">
    <property type="term" value="F:acyltransferase activity, transferring groups other than amino-acyl groups"/>
    <property type="evidence" value="ECO:0007669"/>
    <property type="project" value="InterPro"/>
</dbReference>
<dbReference type="Gene3D" id="3.40.630.30">
    <property type="match status" value="1"/>
</dbReference>
<name>A0A6L5Z1T5_9RHOB</name>
<feature type="domain" description="N-acetyltransferase" evidence="3">
    <location>
        <begin position="8"/>
        <end position="144"/>
    </location>
</feature>
<dbReference type="InterPro" id="IPR000182">
    <property type="entry name" value="GNAT_dom"/>
</dbReference>
<dbReference type="Pfam" id="PF00583">
    <property type="entry name" value="Acetyltransf_1"/>
    <property type="match status" value="1"/>
</dbReference>
<dbReference type="CDD" id="cd04301">
    <property type="entry name" value="NAT_SF"/>
    <property type="match status" value="1"/>
</dbReference>
<evidence type="ECO:0000313" key="5">
    <source>
        <dbReference type="Proteomes" id="UP000474957"/>
    </source>
</evidence>
<evidence type="ECO:0000313" key="4">
    <source>
        <dbReference type="EMBL" id="MSU90030.1"/>
    </source>
</evidence>
<dbReference type="PANTHER" id="PTHR43877">
    <property type="entry name" value="AMINOALKYLPHOSPHONATE N-ACETYLTRANSFERASE-RELATED-RELATED"/>
    <property type="match status" value="1"/>
</dbReference>
<dbReference type="InterPro" id="IPR050832">
    <property type="entry name" value="Bact_Acetyltransf"/>
</dbReference>
<keyword evidence="1 4" id="KW-0808">Transferase</keyword>
<organism evidence="4 5">
    <name type="scientific">Halovulum marinum</name>
    <dbReference type="NCBI Taxonomy" id="2662447"/>
    <lineage>
        <taxon>Bacteria</taxon>
        <taxon>Pseudomonadati</taxon>
        <taxon>Pseudomonadota</taxon>
        <taxon>Alphaproteobacteria</taxon>
        <taxon>Rhodobacterales</taxon>
        <taxon>Paracoccaceae</taxon>
        <taxon>Halovulum</taxon>
    </lineage>
</organism>
<sequence length="144" mass="15884">MKGAPIPLRVTRVDRRNMALLEHLADEVFDAPIEPGHLSDYLDDPCQHLLVAVLRGTVVGQLKAVIHRHPEKPPNLFIEELGVASAHRRLGIGTALAEKATQLARQEGCAEIWLATEPENTEGNALYAALGMRAQHVVMYNRVL</sequence>
<proteinExistence type="predicted"/>
<evidence type="ECO:0000256" key="1">
    <source>
        <dbReference type="ARBA" id="ARBA00022679"/>
    </source>
</evidence>
<evidence type="ECO:0000259" key="3">
    <source>
        <dbReference type="PROSITE" id="PS51186"/>
    </source>
</evidence>
<dbReference type="EMBL" id="WIND01000006">
    <property type="protein sequence ID" value="MSU90030.1"/>
    <property type="molecule type" value="Genomic_DNA"/>
</dbReference>
<comment type="caution">
    <text evidence="4">The sequence shown here is derived from an EMBL/GenBank/DDBJ whole genome shotgun (WGS) entry which is preliminary data.</text>
</comment>
<gene>
    <name evidence="4" type="ORF">GE300_10450</name>
</gene>
<dbReference type="RefSeq" id="WP_154446511.1">
    <property type="nucleotide sequence ID" value="NZ_WIND01000006.1"/>
</dbReference>
<keyword evidence="5" id="KW-1185">Reference proteome</keyword>
<dbReference type="Proteomes" id="UP000474957">
    <property type="component" value="Unassembled WGS sequence"/>
</dbReference>
<dbReference type="InterPro" id="IPR016181">
    <property type="entry name" value="Acyl_CoA_acyltransferase"/>
</dbReference>
<evidence type="ECO:0000256" key="2">
    <source>
        <dbReference type="ARBA" id="ARBA00023315"/>
    </source>
</evidence>
<reference evidence="4 5" key="1">
    <citation type="submission" date="2019-10" db="EMBL/GenBank/DDBJ databases">
        <title>Cognatihalovulum marinum gen. nov. sp. nov., a new member of the family Rhodobacteraceae isolated from deep seawater of the Northwest Indian Ocean.</title>
        <authorList>
            <person name="Ruan C."/>
            <person name="Wang J."/>
            <person name="Zheng X."/>
            <person name="Song L."/>
            <person name="Zhu Y."/>
            <person name="Huang Y."/>
            <person name="Lu Z."/>
            <person name="Du W."/>
            <person name="Huang L."/>
            <person name="Dai X."/>
        </authorList>
    </citation>
    <scope>NUCLEOTIDE SEQUENCE [LARGE SCALE GENOMIC DNA]</scope>
    <source>
        <strain evidence="4 5">2CG4</strain>
    </source>
</reference>
<dbReference type="SUPFAM" id="SSF55729">
    <property type="entry name" value="Acyl-CoA N-acyltransferases (Nat)"/>
    <property type="match status" value="1"/>
</dbReference>